<keyword evidence="1" id="KW-0175">Coiled coil</keyword>
<protein>
    <submittedName>
        <fullName evidence="3">Uncharacterized protein</fullName>
    </submittedName>
</protein>
<dbReference type="AlphaFoldDB" id="A0A9P4IEL4"/>
<proteinExistence type="predicted"/>
<name>A0A9P4IEL4_9PEZI</name>
<accession>A0A9P4IEL4</accession>
<dbReference type="Proteomes" id="UP000799772">
    <property type="component" value="Unassembled WGS sequence"/>
</dbReference>
<evidence type="ECO:0000313" key="4">
    <source>
        <dbReference type="Proteomes" id="UP000799772"/>
    </source>
</evidence>
<sequence length="494" mass="55764">MDEPSPKRRRLSPEPDNSEPRKAPRRASFLSPTKASLARFNPNLLKSPNLSQSPRRPPSRRKSQLQSCQPLAERGRESAVSDTAEPEQARRESSPIARPQSRNSLFDDLNLDSTEFQQPVLPDHGNHVEQPELSAAYMEPTPLASQAQLDPTKIEEKRKLQQELKLLREQCNQYERIQERIRKKSQSEPDDPTTLELIQLLNDEQPNSEKGRNVSKPAVSDLLNSFLPFAIPTPTYQTVNEDDDSPVASHKPLELKDPLPCLQLFTPLTFSATMNIPRPLPGDNQNRAESQIHHWHVQGPGALFSADIDMEITTAVSDSKRPEVRHLNVRRISQWARPELQKWADDCSQALDVGALFYSLGSYWDIAMRRAQCWARCENTFTQLMKPPEDLDKENDSSGPNQSKHLRSEILPQLGRNSILIRHDEIALRISWNIKFDWTGEAESEVSASAAFAPLYHNVDGRASLNKVPTTFARLIQSKGVFGAVEAMVGVLFS</sequence>
<organism evidence="3 4">
    <name type="scientific">Rhizodiscina lignyota</name>
    <dbReference type="NCBI Taxonomy" id="1504668"/>
    <lineage>
        <taxon>Eukaryota</taxon>
        <taxon>Fungi</taxon>
        <taxon>Dikarya</taxon>
        <taxon>Ascomycota</taxon>
        <taxon>Pezizomycotina</taxon>
        <taxon>Dothideomycetes</taxon>
        <taxon>Pleosporomycetidae</taxon>
        <taxon>Aulographales</taxon>
        <taxon>Rhizodiscinaceae</taxon>
        <taxon>Rhizodiscina</taxon>
    </lineage>
</organism>
<dbReference type="EMBL" id="ML978127">
    <property type="protein sequence ID" value="KAF2097898.1"/>
    <property type="molecule type" value="Genomic_DNA"/>
</dbReference>
<dbReference type="OrthoDB" id="4160836at2759"/>
<feature type="region of interest" description="Disordered" evidence="2">
    <location>
        <begin position="1"/>
        <end position="127"/>
    </location>
</feature>
<feature type="compositionally biased region" description="Basic and acidic residues" evidence="2">
    <location>
        <begin position="387"/>
        <end position="396"/>
    </location>
</feature>
<keyword evidence="4" id="KW-1185">Reference proteome</keyword>
<gene>
    <name evidence="3" type="ORF">NA57DRAFT_57073</name>
</gene>
<comment type="caution">
    <text evidence="3">The sequence shown here is derived from an EMBL/GenBank/DDBJ whole genome shotgun (WGS) entry which is preliminary data.</text>
</comment>
<feature type="region of interest" description="Disordered" evidence="2">
    <location>
        <begin position="386"/>
        <end position="407"/>
    </location>
</feature>
<evidence type="ECO:0000256" key="1">
    <source>
        <dbReference type="SAM" id="Coils"/>
    </source>
</evidence>
<evidence type="ECO:0000313" key="3">
    <source>
        <dbReference type="EMBL" id="KAF2097898.1"/>
    </source>
</evidence>
<feature type="coiled-coil region" evidence="1">
    <location>
        <begin position="157"/>
        <end position="187"/>
    </location>
</feature>
<reference evidence="3" key="1">
    <citation type="journal article" date="2020" name="Stud. Mycol.">
        <title>101 Dothideomycetes genomes: a test case for predicting lifestyles and emergence of pathogens.</title>
        <authorList>
            <person name="Haridas S."/>
            <person name="Albert R."/>
            <person name="Binder M."/>
            <person name="Bloem J."/>
            <person name="Labutti K."/>
            <person name="Salamov A."/>
            <person name="Andreopoulos B."/>
            <person name="Baker S."/>
            <person name="Barry K."/>
            <person name="Bills G."/>
            <person name="Bluhm B."/>
            <person name="Cannon C."/>
            <person name="Castanera R."/>
            <person name="Culley D."/>
            <person name="Daum C."/>
            <person name="Ezra D."/>
            <person name="Gonzalez J."/>
            <person name="Henrissat B."/>
            <person name="Kuo A."/>
            <person name="Liang C."/>
            <person name="Lipzen A."/>
            <person name="Lutzoni F."/>
            <person name="Magnuson J."/>
            <person name="Mondo S."/>
            <person name="Nolan M."/>
            <person name="Ohm R."/>
            <person name="Pangilinan J."/>
            <person name="Park H.-J."/>
            <person name="Ramirez L."/>
            <person name="Alfaro M."/>
            <person name="Sun H."/>
            <person name="Tritt A."/>
            <person name="Yoshinaga Y."/>
            <person name="Zwiers L.-H."/>
            <person name="Turgeon B."/>
            <person name="Goodwin S."/>
            <person name="Spatafora J."/>
            <person name="Crous P."/>
            <person name="Grigoriev I."/>
        </authorList>
    </citation>
    <scope>NUCLEOTIDE SEQUENCE</scope>
    <source>
        <strain evidence="3">CBS 133067</strain>
    </source>
</reference>
<evidence type="ECO:0000256" key="2">
    <source>
        <dbReference type="SAM" id="MobiDB-lite"/>
    </source>
</evidence>